<organism evidence="2">
    <name type="scientific">Streptomyces sp. NBC_00093</name>
    <dbReference type="NCBI Taxonomy" id="2975649"/>
    <lineage>
        <taxon>Bacteria</taxon>
        <taxon>Bacillati</taxon>
        <taxon>Actinomycetota</taxon>
        <taxon>Actinomycetes</taxon>
        <taxon>Kitasatosporales</taxon>
        <taxon>Streptomycetaceae</taxon>
        <taxon>Streptomyces</taxon>
    </lineage>
</organism>
<dbReference type="Gene3D" id="3.10.450.40">
    <property type="match status" value="1"/>
</dbReference>
<dbReference type="SUPFAM" id="SSF160719">
    <property type="entry name" value="gpW/gp25-like"/>
    <property type="match status" value="1"/>
</dbReference>
<dbReference type="InterPro" id="IPR007048">
    <property type="entry name" value="IraD/Gp25-like"/>
</dbReference>
<dbReference type="Pfam" id="PF04965">
    <property type="entry name" value="GPW_gp25"/>
    <property type="match status" value="1"/>
</dbReference>
<name>A0AAU2AA00_9ACTN</name>
<proteinExistence type="predicted"/>
<reference evidence="2" key="1">
    <citation type="submission" date="2022-10" db="EMBL/GenBank/DDBJ databases">
        <title>The complete genomes of actinobacterial strains from the NBC collection.</title>
        <authorList>
            <person name="Joergensen T.S."/>
            <person name="Alvarez Arevalo M."/>
            <person name="Sterndorff E.B."/>
            <person name="Faurdal D."/>
            <person name="Vuksanovic O."/>
            <person name="Mourched A.-S."/>
            <person name="Charusanti P."/>
            <person name="Shaw S."/>
            <person name="Blin K."/>
            <person name="Weber T."/>
        </authorList>
    </citation>
    <scope>NUCLEOTIDE SEQUENCE</scope>
    <source>
        <strain evidence="2">NBC_00093</strain>
    </source>
</reference>
<gene>
    <name evidence="2" type="ORF">OHA22_39485</name>
</gene>
<evidence type="ECO:0000259" key="1">
    <source>
        <dbReference type="Pfam" id="PF04965"/>
    </source>
</evidence>
<dbReference type="AlphaFoldDB" id="A0AAU2AA00"/>
<accession>A0AAU2AA00</accession>
<protein>
    <submittedName>
        <fullName evidence="2">GPW/gp25 family protein</fullName>
    </submittedName>
</protein>
<sequence>MSRPTNPGAMNTATNARPRSDIAFPFRADRRGRTAHARHAEHVHDLVEQLLFTSPGERVMRPDFGCGLLDLVFAPSSPELISTLELSVQASLQRWLGDLIDVLALDVFGEDNVVRVHLSYVVRATGMRRDDVFEGRAA</sequence>
<evidence type="ECO:0000313" key="2">
    <source>
        <dbReference type="EMBL" id="WTT21186.1"/>
    </source>
</evidence>
<dbReference type="EMBL" id="CP108222">
    <property type="protein sequence ID" value="WTT21186.1"/>
    <property type="molecule type" value="Genomic_DNA"/>
</dbReference>
<feature type="domain" description="IraD/Gp25-like" evidence="1">
    <location>
        <begin position="39"/>
        <end position="125"/>
    </location>
</feature>